<proteinExistence type="predicted"/>
<reference evidence="1" key="1">
    <citation type="submission" date="2024-03" db="EMBL/GenBank/DDBJ databases">
        <title>Psychrobacter raelis sp. nov. isolated from a dog with peritonitis.</title>
        <authorList>
            <person name="Schiavone A."/>
            <person name="Manzulli V."/>
            <person name="Camarda A."/>
            <person name="Cafiero M.A."/>
            <person name="Vasco I."/>
            <person name="Marino L."/>
            <person name="Pennuzzi G."/>
            <person name="Serrecchia L."/>
            <person name="Galante D."/>
            <person name="Pugliese N."/>
        </authorList>
    </citation>
    <scope>NUCLEOTIDE SEQUENCE</scope>
    <source>
        <strain evidence="1">PraFG1</strain>
    </source>
</reference>
<dbReference type="EMBL" id="CP093310">
    <property type="protein sequence ID" value="UNK05820.1"/>
    <property type="molecule type" value="Genomic_DNA"/>
</dbReference>
<name>A0AAT9PEJ6_9GAMM</name>
<evidence type="ECO:0000313" key="1">
    <source>
        <dbReference type="EMBL" id="UNK05820.1"/>
    </source>
</evidence>
<sequence length="62" mass="7239">MMAKTMSALVADVQRAEKRLVKHVEPLNKRLNALNMHVYWDGDFKEWFINRFAADDRGGISF</sequence>
<protein>
    <submittedName>
        <fullName evidence="1">Uncharacterized protein</fullName>
    </submittedName>
</protein>
<dbReference type="Proteomes" id="UP000829560">
    <property type="component" value="Chromosome"/>
</dbReference>
<keyword evidence="2" id="KW-1185">Reference proteome</keyword>
<organism evidence="1 2">
    <name type="scientific">Psychrobacter raelei</name>
    <dbReference type="NCBI Taxonomy" id="2565531"/>
    <lineage>
        <taxon>Bacteria</taxon>
        <taxon>Pseudomonadati</taxon>
        <taxon>Pseudomonadota</taxon>
        <taxon>Gammaproteobacteria</taxon>
        <taxon>Moraxellales</taxon>
        <taxon>Moraxellaceae</taxon>
        <taxon>Psychrobacter</taxon>
    </lineage>
</organism>
<dbReference type="KEGG" id="prae:MN210_03275"/>
<accession>A0AAT9PEJ6</accession>
<evidence type="ECO:0000313" key="2">
    <source>
        <dbReference type="Proteomes" id="UP000829560"/>
    </source>
</evidence>
<gene>
    <name evidence="1" type="ORF">MN210_03275</name>
</gene>
<dbReference type="AlphaFoldDB" id="A0AAT9PEJ6"/>
<dbReference type="RefSeq" id="WP_241879117.1">
    <property type="nucleotide sequence ID" value="NZ_CP093310.2"/>
</dbReference>